<proteinExistence type="inferred from homology"/>
<comment type="cofactor">
    <cofactor evidence="6">
        <name>Mn(2+)</name>
        <dbReference type="ChEBI" id="CHEBI:29035"/>
    </cofactor>
</comment>
<keyword evidence="5" id="KW-0325">Glycoprotein</keyword>
<dbReference type="EC" id="2.4.1.-" evidence="6"/>
<gene>
    <name evidence="9" type="ORF">PVAND_007800</name>
</gene>
<comment type="pathway">
    <text evidence="6">Protein modification; protein glycosylation.</text>
</comment>
<dbReference type="PANTHER" id="PTHR11675">
    <property type="entry name" value="N-ACETYLGALACTOSAMINYLTRANSFERASE"/>
    <property type="match status" value="1"/>
</dbReference>
<evidence type="ECO:0000256" key="2">
    <source>
        <dbReference type="ARBA" id="ARBA00022734"/>
    </source>
</evidence>
<keyword evidence="6" id="KW-0808">Transferase</keyword>
<dbReference type="Gene3D" id="1.10.8.460">
    <property type="entry name" value="ppGaNTase-T1 linker domain-like"/>
    <property type="match status" value="1"/>
</dbReference>
<evidence type="ECO:0000259" key="7">
    <source>
        <dbReference type="Pfam" id="PF00535"/>
    </source>
</evidence>
<keyword evidence="6" id="KW-0464">Manganese</keyword>
<protein>
    <recommendedName>
        <fullName evidence="6">Polypeptide N-acetylgalactosaminyltransferase</fullName>
        <ecNumber evidence="6">2.4.1.-</ecNumber>
    </recommendedName>
    <alternativeName>
        <fullName evidence="6">Protein-UDP acetylgalactosaminyltransferase</fullName>
    </alternativeName>
</protein>
<dbReference type="InterPro" id="IPR000772">
    <property type="entry name" value="Ricin_B_lectin"/>
</dbReference>
<dbReference type="GO" id="GO:0000139">
    <property type="term" value="C:Golgi membrane"/>
    <property type="evidence" value="ECO:0007669"/>
    <property type="project" value="UniProtKB-SubCell"/>
</dbReference>
<dbReference type="EMBL" id="JADBJN010000002">
    <property type="protein sequence ID" value="KAG5678098.1"/>
    <property type="molecule type" value="Genomic_DNA"/>
</dbReference>
<accession>A0A9J6C7T4</accession>
<dbReference type="Pfam" id="PF00535">
    <property type="entry name" value="Glycos_transf_2"/>
    <property type="match status" value="1"/>
</dbReference>
<comment type="subcellular location">
    <subcellularLocation>
        <location evidence="1 6">Golgi apparatus membrane</location>
        <topology evidence="1 6">Single-pass type II membrane protein</topology>
    </subcellularLocation>
</comment>
<dbReference type="PANTHER" id="PTHR11675:SF134">
    <property type="entry name" value="N-ACETYLGALACTOSAMINYLTRANSFERASE 4-RELATED"/>
    <property type="match status" value="1"/>
</dbReference>
<evidence type="ECO:0000256" key="6">
    <source>
        <dbReference type="RuleBase" id="RU361242"/>
    </source>
</evidence>
<keyword evidence="3 6" id="KW-0333">Golgi apparatus</keyword>
<feature type="domain" description="Glycosyltransferase 2-like" evidence="7">
    <location>
        <begin position="3"/>
        <end position="171"/>
    </location>
</feature>
<dbReference type="SUPFAM" id="SSF53448">
    <property type="entry name" value="Nucleotide-diphospho-sugar transferases"/>
    <property type="match status" value="1"/>
</dbReference>
<dbReference type="InterPro" id="IPR001173">
    <property type="entry name" value="Glyco_trans_2-like"/>
</dbReference>
<dbReference type="Pfam" id="PF00652">
    <property type="entry name" value="Ricin_B_lectin"/>
    <property type="match status" value="1"/>
</dbReference>
<dbReference type="InterPro" id="IPR035992">
    <property type="entry name" value="Ricin_B-like_lectins"/>
</dbReference>
<dbReference type="SUPFAM" id="SSF50370">
    <property type="entry name" value="Ricin B-like lectins"/>
    <property type="match status" value="1"/>
</dbReference>
<keyword evidence="6" id="KW-0328">Glycosyltransferase</keyword>
<keyword evidence="2 6" id="KW-0430">Lectin</keyword>
<name>A0A9J6C7T4_POLVA</name>
<organism evidence="9 10">
    <name type="scientific">Polypedilum vanderplanki</name>
    <name type="common">Sleeping chironomid midge</name>
    <dbReference type="NCBI Taxonomy" id="319348"/>
    <lineage>
        <taxon>Eukaryota</taxon>
        <taxon>Metazoa</taxon>
        <taxon>Ecdysozoa</taxon>
        <taxon>Arthropoda</taxon>
        <taxon>Hexapoda</taxon>
        <taxon>Insecta</taxon>
        <taxon>Pterygota</taxon>
        <taxon>Neoptera</taxon>
        <taxon>Endopterygota</taxon>
        <taxon>Diptera</taxon>
        <taxon>Nematocera</taxon>
        <taxon>Chironomoidea</taxon>
        <taxon>Chironomidae</taxon>
        <taxon>Chironominae</taxon>
        <taxon>Polypedilum</taxon>
        <taxon>Polypedilum</taxon>
    </lineage>
</organism>
<dbReference type="PROSITE" id="PS50231">
    <property type="entry name" value="RICIN_B_LECTIN"/>
    <property type="match status" value="1"/>
</dbReference>
<dbReference type="GO" id="GO:0030246">
    <property type="term" value="F:carbohydrate binding"/>
    <property type="evidence" value="ECO:0007669"/>
    <property type="project" value="UniProtKB-KW"/>
</dbReference>
<evidence type="ECO:0000259" key="8">
    <source>
        <dbReference type="Pfam" id="PF00652"/>
    </source>
</evidence>
<dbReference type="GO" id="GO:0006493">
    <property type="term" value="P:protein O-linked glycosylation"/>
    <property type="evidence" value="ECO:0007669"/>
    <property type="project" value="TreeGrafter"/>
</dbReference>
<evidence type="ECO:0000256" key="4">
    <source>
        <dbReference type="ARBA" id="ARBA00023157"/>
    </source>
</evidence>
<evidence type="ECO:0000313" key="9">
    <source>
        <dbReference type="EMBL" id="KAG5678098.1"/>
    </source>
</evidence>
<keyword evidence="10" id="KW-1185">Reference proteome</keyword>
<dbReference type="Gene3D" id="3.90.550.10">
    <property type="entry name" value="Spore Coat Polysaccharide Biosynthesis Protein SpsA, Chain A"/>
    <property type="match status" value="1"/>
</dbReference>
<feature type="domain" description="Ricin B lectin" evidence="8">
    <location>
        <begin position="257"/>
        <end position="378"/>
    </location>
</feature>
<comment type="similarity">
    <text evidence="6">Belongs to the glycosyltransferase 2 family. GalNAc-T subfamily.</text>
</comment>
<evidence type="ECO:0000313" key="10">
    <source>
        <dbReference type="Proteomes" id="UP001107558"/>
    </source>
</evidence>
<dbReference type="Gene3D" id="2.80.10.50">
    <property type="match status" value="1"/>
</dbReference>
<sequence length="400" mass="46987">MWTVLLRCIHSIYHRSPSNLLHEIILINDGSTFNELYEPLQKYFNGTFESKVKIHQNLQREGLIKSRMIGARLAEAEVIIFLDSHMEVTNSWLPPLLEPLVYYPTYATVPIVESLNHNTFAYEYIGNGYRGTFDWNLRYQWLPRPQKDPEHISDNYELSSMTGGAYAIKREHFFHLGGYDEELKIWNGRVVEVWFDDYKKYFYRNDPQRYAKIDAGDLSKQFELKKKLKCKPFKYFLDVVAPEMLERYPLQPQYFAAGSIQNQGLNLCISIAHLAKSYYKPLLLLDCSNDLKNPIKGSDFILTFERSIKHNDTNDQCLNGNTLALSNCHHQGNNQHWIFNITTRQINYRYSEKCLKGVRFNETIELEECNNASLLQKWTWGFENVTALSNWQNTGIKMHY</sequence>
<keyword evidence="4 6" id="KW-1015">Disulfide bond</keyword>
<dbReference type="AlphaFoldDB" id="A0A9J6C7T4"/>
<reference evidence="9" key="1">
    <citation type="submission" date="2021-03" db="EMBL/GenBank/DDBJ databases">
        <title>Chromosome level genome of the anhydrobiotic midge Polypedilum vanderplanki.</title>
        <authorList>
            <person name="Yoshida Y."/>
            <person name="Kikawada T."/>
            <person name="Gusev O."/>
        </authorList>
    </citation>
    <scope>NUCLEOTIDE SEQUENCE</scope>
    <source>
        <strain evidence="9">NIAS01</strain>
        <tissue evidence="9">Whole body or cell culture</tissue>
    </source>
</reference>
<evidence type="ECO:0000256" key="5">
    <source>
        <dbReference type="ARBA" id="ARBA00023180"/>
    </source>
</evidence>
<dbReference type="Proteomes" id="UP001107558">
    <property type="component" value="Chromosome 2"/>
</dbReference>
<dbReference type="GO" id="GO:0004653">
    <property type="term" value="F:polypeptide N-acetylgalactosaminyltransferase activity"/>
    <property type="evidence" value="ECO:0007669"/>
    <property type="project" value="TreeGrafter"/>
</dbReference>
<dbReference type="InterPro" id="IPR029044">
    <property type="entry name" value="Nucleotide-diphossugar_trans"/>
</dbReference>
<dbReference type="OrthoDB" id="9876900at2759"/>
<evidence type="ECO:0000256" key="3">
    <source>
        <dbReference type="ARBA" id="ARBA00023034"/>
    </source>
</evidence>
<evidence type="ECO:0000256" key="1">
    <source>
        <dbReference type="ARBA" id="ARBA00004323"/>
    </source>
</evidence>
<comment type="caution">
    <text evidence="9">The sequence shown here is derived from an EMBL/GenBank/DDBJ whole genome shotgun (WGS) entry which is preliminary data.</text>
</comment>